<organism evidence="3 4">
    <name type="scientific">Nocardiopsis sediminis</name>
    <dbReference type="NCBI Taxonomy" id="1778267"/>
    <lineage>
        <taxon>Bacteria</taxon>
        <taxon>Bacillati</taxon>
        <taxon>Actinomycetota</taxon>
        <taxon>Actinomycetes</taxon>
        <taxon>Streptosporangiales</taxon>
        <taxon>Nocardiopsidaceae</taxon>
        <taxon>Nocardiopsis</taxon>
    </lineage>
</organism>
<feature type="compositionally biased region" description="Polar residues" evidence="1">
    <location>
        <begin position="42"/>
        <end position="52"/>
    </location>
</feature>
<sequence>MPKSLSEGQQRLVFGLLVAVLVVFGIYLSMGGFSGGDDEAEGNQQGDQQPSGEGQGSGADQPAAAPPSPIPTTAVDDMQVLDWLPFPEEEMKGAAATAQAFATAYGTIDYTRSPEQYYAAMEALATRDYARTLAQSSGAGAMWAEMGEQEAVAEGRADVESIRSFDDESIVFVVQAQSITEDDSGASEDLGDFAITVVQERGEWRVFDFQPADAGNFGEG</sequence>
<evidence type="ECO:0000313" key="4">
    <source>
        <dbReference type="Proteomes" id="UP001595847"/>
    </source>
</evidence>
<evidence type="ECO:0000313" key="3">
    <source>
        <dbReference type="EMBL" id="MFC3997131.1"/>
    </source>
</evidence>
<feature type="transmembrane region" description="Helical" evidence="2">
    <location>
        <begin position="12"/>
        <end position="30"/>
    </location>
</feature>
<keyword evidence="2" id="KW-0472">Membrane</keyword>
<accession>A0ABV8FLU3</accession>
<proteinExistence type="predicted"/>
<keyword evidence="2" id="KW-1133">Transmembrane helix</keyword>
<comment type="caution">
    <text evidence="3">The sequence shown here is derived from an EMBL/GenBank/DDBJ whole genome shotgun (WGS) entry which is preliminary data.</text>
</comment>
<dbReference type="RefSeq" id="WP_378533816.1">
    <property type="nucleotide sequence ID" value="NZ_JBHSBH010000009.1"/>
</dbReference>
<keyword evidence="4" id="KW-1185">Reference proteome</keyword>
<protein>
    <submittedName>
        <fullName evidence="3">Uncharacterized protein</fullName>
    </submittedName>
</protein>
<evidence type="ECO:0000256" key="2">
    <source>
        <dbReference type="SAM" id="Phobius"/>
    </source>
</evidence>
<evidence type="ECO:0000256" key="1">
    <source>
        <dbReference type="SAM" id="MobiDB-lite"/>
    </source>
</evidence>
<name>A0ABV8FLU3_9ACTN</name>
<gene>
    <name evidence="3" type="ORF">ACFOVU_14455</name>
</gene>
<keyword evidence="2" id="KW-0812">Transmembrane</keyword>
<dbReference type="Proteomes" id="UP001595847">
    <property type="component" value="Unassembled WGS sequence"/>
</dbReference>
<reference evidence="4" key="1">
    <citation type="journal article" date="2019" name="Int. J. Syst. Evol. Microbiol.">
        <title>The Global Catalogue of Microorganisms (GCM) 10K type strain sequencing project: providing services to taxonomists for standard genome sequencing and annotation.</title>
        <authorList>
            <consortium name="The Broad Institute Genomics Platform"/>
            <consortium name="The Broad Institute Genome Sequencing Center for Infectious Disease"/>
            <person name="Wu L."/>
            <person name="Ma J."/>
        </authorList>
    </citation>
    <scope>NUCLEOTIDE SEQUENCE [LARGE SCALE GENOMIC DNA]</scope>
    <source>
        <strain evidence="4">TBRC 1826</strain>
    </source>
</reference>
<dbReference type="EMBL" id="JBHSBH010000009">
    <property type="protein sequence ID" value="MFC3997131.1"/>
    <property type="molecule type" value="Genomic_DNA"/>
</dbReference>
<feature type="region of interest" description="Disordered" evidence="1">
    <location>
        <begin position="37"/>
        <end position="72"/>
    </location>
</feature>